<evidence type="ECO:0000256" key="1">
    <source>
        <dbReference type="ARBA" id="ARBA00009913"/>
    </source>
</evidence>
<dbReference type="InterPro" id="IPR036162">
    <property type="entry name" value="Resolvase-like_N_sf"/>
</dbReference>
<dbReference type="PANTHER" id="PTHR30461">
    <property type="entry name" value="DNA-INVERTASE FROM LAMBDOID PROPHAGE"/>
    <property type="match status" value="1"/>
</dbReference>
<name>A0A0M9GP35_9HYPH</name>
<dbReference type="CDD" id="cd03768">
    <property type="entry name" value="SR_ResInv"/>
    <property type="match status" value="1"/>
</dbReference>
<dbReference type="InterPro" id="IPR006119">
    <property type="entry name" value="Resolv_N"/>
</dbReference>
<keyword evidence="4" id="KW-1185">Reference proteome</keyword>
<dbReference type="RefSeq" id="WP_053998181.1">
    <property type="nucleotide sequence ID" value="NZ_JXMU01000005.1"/>
</dbReference>
<accession>A0A0M9GP35</accession>
<sequence length="186" mass="20296">MPETIAYARTSTVEQTAGLADQVAELEAAGATKVFQEHISGTVETRPELERALDYAREGDTFVVTKPDRLARSVQHLLSIKEKLDKKQVSLKVLSMGLDTGNATGKLMLSVLASVAEFEREIMLERQRAGIAKAKAEGKYQGRPNSIDRDKVAALLADKVSPSRIAKDLGIGRDSVYRIKKELGVS</sequence>
<dbReference type="InterPro" id="IPR006120">
    <property type="entry name" value="Resolvase_HTH_dom"/>
</dbReference>
<dbReference type="PATRIC" id="fig|1514904.3.peg.2916"/>
<dbReference type="Pfam" id="PF00239">
    <property type="entry name" value="Resolvase"/>
    <property type="match status" value="1"/>
</dbReference>
<dbReference type="InterPro" id="IPR009057">
    <property type="entry name" value="Homeodomain-like_sf"/>
</dbReference>
<evidence type="ECO:0000259" key="2">
    <source>
        <dbReference type="PROSITE" id="PS51736"/>
    </source>
</evidence>
<dbReference type="PANTHER" id="PTHR30461:SF26">
    <property type="entry name" value="RESOLVASE HOMOLOG YNEB"/>
    <property type="match status" value="1"/>
</dbReference>
<dbReference type="Gene3D" id="1.10.10.60">
    <property type="entry name" value="Homeodomain-like"/>
    <property type="match status" value="1"/>
</dbReference>
<dbReference type="SMART" id="SM00857">
    <property type="entry name" value="Resolvase"/>
    <property type="match status" value="1"/>
</dbReference>
<protein>
    <recommendedName>
        <fullName evidence="2">Resolvase/invertase-type recombinase catalytic domain-containing protein</fullName>
    </recommendedName>
</protein>
<comment type="caution">
    <text evidence="3">The sequence shown here is derived from an EMBL/GenBank/DDBJ whole genome shotgun (WGS) entry which is preliminary data.</text>
</comment>
<dbReference type="Gene3D" id="3.40.50.1390">
    <property type="entry name" value="Resolvase, N-terminal catalytic domain"/>
    <property type="match status" value="1"/>
</dbReference>
<organism evidence="3 4">
    <name type="scientific">Ahrensia marina</name>
    <dbReference type="NCBI Taxonomy" id="1514904"/>
    <lineage>
        <taxon>Bacteria</taxon>
        <taxon>Pseudomonadati</taxon>
        <taxon>Pseudomonadota</taxon>
        <taxon>Alphaproteobacteria</taxon>
        <taxon>Hyphomicrobiales</taxon>
        <taxon>Ahrensiaceae</taxon>
        <taxon>Ahrensia</taxon>
    </lineage>
</organism>
<evidence type="ECO:0000313" key="4">
    <source>
        <dbReference type="Proteomes" id="UP000038011"/>
    </source>
</evidence>
<comment type="similarity">
    <text evidence="1">Belongs to the site-specific recombinase resolvase family.</text>
</comment>
<dbReference type="Pfam" id="PF02796">
    <property type="entry name" value="HTH_7"/>
    <property type="match status" value="1"/>
</dbReference>
<gene>
    <name evidence="3" type="ORF">SU32_04635</name>
</gene>
<dbReference type="SUPFAM" id="SSF53041">
    <property type="entry name" value="Resolvase-like"/>
    <property type="match status" value="1"/>
</dbReference>
<dbReference type="PROSITE" id="PS51736">
    <property type="entry name" value="RECOMBINASES_3"/>
    <property type="match status" value="1"/>
</dbReference>
<dbReference type="Proteomes" id="UP000038011">
    <property type="component" value="Unassembled WGS sequence"/>
</dbReference>
<dbReference type="OrthoDB" id="2290206at2"/>
<proteinExistence type="inferred from homology"/>
<dbReference type="AlphaFoldDB" id="A0A0M9GP35"/>
<dbReference type="STRING" id="1514904.SU32_04635"/>
<feature type="domain" description="Resolvase/invertase-type recombinase catalytic" evidence="2">
    <location>
        <begin position="3"/>
        <end position="138"/>
    </location>
</feature>
<reference evidence="3 4" key="1">
    <citation type="submission" date="2015-01" db="EMBL/GenBank/DDBJ databases">
        <title>Ahrensia donghaiensis sp. nov., a novel dimethylsulphoniopropionate-cleavage bacterium isolated from seawater and emended descriptions of the genus Ahrensia and Ahrensia kielensis.</title>
        <authorList>
            <person name="Liu J."/>
        </authorList>
    </citation>
    <scope>NUCLEOTIDE SEQUENCE [LARGE SCALE GENOMIC DNA]</scope>
    <source>
        <strain evidence="3 4">LZD062</strain>
    </source>
</reference>
<dbReference type="InterPro" id="IPR050639">
    <property type="entry name" value="SSR_resolvase"/>
</dbReference>
<dbReference type="EMBL" id="JXMU01000005">
    <property type="protein sequence ID" value="KPB02056.1"/>
    <property type="molecule type" value="Genomic_DNA"/>
</dbReference>
<evidence type="ECO:0000313" key="3">
    <source>
        <dbReference type="EMBL" id="KPB02056.1"/>
    </source>
</evidence>
<dbReference type="GO" id="GO:0003677">
    <property type="term" value="F:DNA binding"/>
    <property type="evidence" value="ECO:0007669"/>
    <property type="project" value="InterPro"/>
</dbReference>
<dbReference type="GO" id="GO:0000150">
    <property type="term" value="F:DNA strand exchange activity"/>
    <property type="evidence" value="ECO:0007669"/>
    <property type="project" value="InterPro"/>
</dbReference>
<dbReference type="SUPFAM" id="SSF46689">
    <property type="entry name" value="Homeodomain-like"/>
    <property type="match status" value="1"/>
</dbReference>